<accession>A0A2V1DJF9</accession>
<feature type="domain" description="Prp18" evidence="2">
    <location>
        <begin position="211"/>
        <end position="307"/>
    </location>
</feature>
<dbReference type="Pfam" id="PF02840">
    <property type="entry name" value="Prp18"/>
    <property type="match status" value="1"/>
</dbReference>
<dbReference type="GO" id="GO:0008380">
    <property type="term" value="P:RNA splicing"/>
    <property type="evidence" value="ECO:0007669"/>
    <property type="project" value="InterPro"/>
</dbReference>
<dbReference type="AlphaFoldDB" id="A0A2V1DJF9"/>
<evidence type="ECO:0000259" key="2">
    <source>
        <dbReference type="Pfam" id="PF02840"/>
    </source>
</evidence>
<dbReference type="Proteomes" id="UP000244855">
    <property type="component" value="Unassembled WGS sequence"/>
</dbReference>
<evidence type="ECO:0000259" key="3">
    <source>
        <dbReference type="Pfam" id="PF08799"/>
    </source>
</evidence>
<dbReference type="Pfam" id="PF14881">
    <property type="entry name" value="Tubulin_3"/>
    <property type="match status" value="1"/>
</dbReference>
<organism evidence="5 6">
    <name type="scientific">Periconia macrospinosa</name>
    <dbReference type="NCBI Taxonomy" id="97972"/>
    <lineage>
        <taxon>Eukaryota</taxon>
        <taxon>Fungi</taxon>
        <taxon>Dikarya</taxon>
        <taxon>Ascomycota</taxon>
        <taxon>Pezizomycotina</taxon>
        <taxon>Dothideomycetes</taxon>
        <taxon>Pleosporomycetidae</taxon>
        <taxon>Pleosporales</taxon>
        <taxon>Massarineae</taxon>
        <taxon>Periconiaceae</taxon>
        <taxon>Periconia</taxon>
    </lineage>
</organism>
<sequence length="803" mass="91098">MDFAKLMSAHIKKGKESAPPSNSGDKKYLKRSELEAQRQAAYRAEQEAAERAKEERLAKKRKVEEEEAAKEEERREKRQRLAEETRRRREEEEEAEERRRRKRLGLPDLPPKNRDSDGDGTPVPEDEDMAEEELVAKLRALNEPAVLFGETHRQRLKRYKKRIGADNLKAMMTDGPIPTTLQLVPEKDMKVDAKVPKDKEGREFLFRQLASYFTMVLKEWGATLARRDPEVKASYQGKQAQAAMLQALDNMRPLFKKLEKFDLADSILEPVVEIVHAAQERRYVHANDGYLKLSIGKAAWPIGVTMESYFTYPPEPESPVNHDILFRQGISPDGSDTFTPRTLIYDLKGAFGSMKKVSALYEREDEVNVDRSHVWPSKPVVQRLAPIQQSPYQAHLDAGLEPPPLDASTVRYWSDYSRLFYHPKSLVQLSEFDVNDKLMPFEKWEVGMELFEKLEREDDLVDRDLRPFVEECDGVQGIQIFTGVDDAWGGWASGWIERLRDEYGKLSIWTWGIGDQGGNTSVPREKRLQQIENASRSLQTLAEHSSVYVPMTNIPKSLPSYLSIDPNSPWHIGALQCVGLESMTIPSRLRTSDGRRGTLQDLEDTFNSTGKRRIVKLSMSIADPGVLSQKTSSDIERAEKAGSTGSHRASSGEEDALSQYDIDMFTKDYRIGVAKSGKKEHVFGCAEVSRGEWNLADDRDPHDRFGDGPAIQRFSTRLLFPLLDSFPSSAFDVGSEPRDKLAVHTGLSTSTLVADQVRAIEQIVRRMHMVSIDEREALCNGLQTIAEEYDEGWDSGSNSDEDD</sequence>
<evidence type="ECO:0000313" key="5">
    <source>
        <dbReference type="EMBL" id="PVH97753.1"/>
    </source>
</evidence>
<feature type="compositionally biased region" description="Basic and acidic residues" evidence="1">
    <location>
        <begin position="71"/>
        <end position="90"/>
    </location>
</feature>
<keyword evidence="6" id="KW-1185">Reference proteome</keyword>
<dbReference type="Pfam" id="PF08799">
    <property type="entry name" value="PRP4"/>
    <property type="match status" value="1"/>
</dbReference>
<dbReference type="InterPro" id="IPR049942">
    <property type="entry name" value="DML1/Misato"/>
</dbReference>
<feature type="compositionally biased region" description="Basic and acidic residues" evidence="1">
    <location>
        <begin position="24"/>
        <end position="36"/>
    </location>
</feature>
<evidence type="ECO:0000313" key="6">
    <source>
        <dbReference type="Proteomes" id="UP000244855"/>
    </source>
</evidence>
<dbReference type="PANTHER" id="PTHR13391">
    <property type="entry name" value="MITOCHONDRIAL DISTRIBUTION REGULATOR MISATO"/>
    <property type="match status" value="1"/>
</dbReference>
<reference evidence="5 6" key="1">
    <citation type="journal article" date="2018" name="Sci. Rep.">
        <title>Comparative genomics provides insights into the lifestyle and reveals functional heterogeneity of dark septate endophytic fungi.</title>
        <authorList>
            <person name="Knapp D.G."/>
            <person name="Nemeth J.B."/>
            <person name="Barry K."/>
            <person name="Hainaut M."/>
            <person name="Henrissat B."/>
            <person name="Johnson J."/>
            <person name="Kuo A."/>
            <person name="Lim J.H.P."/>
            <person name="Lipzen A."/>
            <person name="Nolan M."/>
            <person name="Ohm R.A."/>
            <person name="Tamas L."/>
            <person name="Grigoriev I.V."/>
            <person name="Spatafora J.W."/>
            <person name="Nagy L.G."/>
            <person name="Kovacs G.M."/>
        </authorList>
    </citation>
    <scope>NUCLEOTIDE SEQUENCE [LARGE SCALE GENOMIC DNA]</scope>
    <source>
        <strain evidence="5 6">DSE2036</strain>
    </source>
</reference>
<dbReference type="Gene3D" id="3.40.50.1440">
    <property type="entry name" value="Tubulin/FtsZ, GTPase domain"/>
    <property type="match status" value="1"/>
</dbReference>
<dbReference type="Gene3D" id="1.20.940.10">
    <property type="entry name" value="Functional domain of the splicing factor Prp18"/>
    <property type="match status" value="1"/>
</dbReference>
<dbReference type="InterPro" id="IPR036525">
    <property type="entry name" value="Tubulin/FtsZ_GTPase_sf"/>
</dbReference>
<dbReference type="Gene3D" id="4.10.280.110">
    <property type="entry name" value="Pre-mRNA processing factor 4 domain"/>
    <property type="match status" value="1"/>
</dbReference>
<dbReference type="STRING" id="97972.A0A2V1DJF9"/>
<evidence type="ECO:0000259" key="4">
    <source>
        <dbReference type="Pfam" id="PF14881"/>
    </source>
</evidence>
<name>A0A2V1DJF9_9PLEO</name>
<proteinExistence type="predicted"/>
<feature type="domain" description="Pre-mRNA processing factor 4 (PRP4)-like" evidence="3">
    <location>
        <begin position="135"/>
        <end position="161"/>
    </location>
</feature>
<dbReference type="OrthoDB" id="271881at2759"/>
<dbReference type="PANTHER" id="PTHR13391:SF0">
    <property type="entry name" value="PROTEIN MISATO HOMOLOG 1"/>
    <property type="match status" value="1"/>
</dbReference>
<feature type="region of interest" description="Disordered" evidence="1">
    <location>
        <begin position="628"/>
        <end position="654"/>
    </location>
</feature>
<dbReference type="GO" id="GO:0005739">
    <property type="term" value="C:mitochondrion"/>
    <property type="evidence" value="ECO:0007669"/>
    <property type="project" value="UniProtKB-SubCell"/>
</dbReference>
<feature type="domain" description="DML1/Misato tubulin" evidence="4">
    <location>
        <begin position="402"/>
        <end position="589"/>
    </location>
</feature>
<protein>
    <submittedName>
        <fullName evidence="5">Tubulin nucleotide-binding domain-like protein</fullName>
    </submittedName>
</protein>
<feature type="compositionally biased region" description="Basic and acidic residues" evidence="1">
    <location>
        <begin position="44"/>
        <end position="57"/>
    </location>
</feature>
<dbReference type="InterPro" id="IPR014906">
    <property type="entry name" value="PRP4-like"/>
</dbReference>
<dbReference type="GO" id="GO:0007005">
    <property type="term" value="P:mitochondrion organization"/>
    <property type="evidence" value="ECO:0007669"/>
    <property type="project" value="InterPro"/>
</dbReference>
<feature type="region of interest" description="Disordered" evidence="1">
    <location>
        <begin position="1"/>
        <end position="128"/>
    </location>
</feature>
<dbReference type="GO" id="GO:0005681">
    <property type="term" value="C:spliceosomal complex"/>
    <property type="evidence" value="ECO:0007669"/>
    <property type="project" value="InterPro"/>
</dbReference>
<dbReference type="SUPFAM" id="SSF47938">
    <property type="entry name" value="Functional domain of the splicing factor Prp18"/>
    <property type="match status" value="1"/>
</dbReference>
<evidence type="ECO:0000256" key="1">
    <source>
        <dbReference type="SAM" id="MobiDB-lite"/>
    </source>
</evidence>
<dbReference type="SUPFAM" id="SSF158230">
    <property type="entry name" value="PRP4-like"/>
    <property type="match status" value="1"/>
</dbReference>
<dbReference type="InterPro" id="IPR036285">
    <property type="entry name" value="PRP4-like_sf"/>
</dbReference>
<dbReference type="InterPro" id="IPR029209">
    <property type="entry name" value="DML1/Misato_tubulin"/>
</dbReference>
<dbReference type="EMBL" id="KZ805429">
    <property type="protein sequence ID" value="PVH97753.1"/>
    <property type="molecule type" value="Genomic_DNA"/>
</dbReference>
<dbReference type="SUPFAM" id="SSF52490">
    <property type="entry name" value="Tubulin nucleotide-binding domain-like"/>
    <property type="match status" value="1"/>
</dbReference>
<gene>
    <name evidence="5" type="ORF">DM02DRAFT_644011</name>
</gene>
<dbReference type="InterPro" id="IPR004098">
    <property type="entry name" value="Prp18"/>
</dbReference>